<evidence type="ECO:0000313" key="1">
    <source>
        <dbReference type="EMBL" id="EGU42983.1"/>
    </source>
</evidence>
<evidence type="ECO:0000313" key="2">
    <source>
        <dbReference type="Proteomes" id="UP000004605"/>
    </source>
</evidence>
<dbReference type="Proteomes" id="UP000004605">
    <property type="component" value="Unassembled WGS sequence"/>
</dbReference>
<gene>
    <name evidence="1" type="ORF">VII00023_02994</name>
</gene>
<accession>F9S100</accession>
<proteinExistence type="predicted"/>
<sequence>MESGAIAFLGWQMYKSNKFLRELLTGHDKRITILEVKQNG</sequence>
<protein>
    <submittedName>
        <fullName evidence="1">Uncharacterized protein</fullName>
    </submittedName>
</protein>
<dbReference type="EMBL" id="AFWF01000092">
    <property type="protein sequence ID" value="EGU42983.1"/>
    <property type="molecule type" value="Genomic_DNA"/>
</dbReference>
<comment type="caution">
    <text evidence="1">The sequence shown here is derived from an EMBL/GenBank/DDBJ whole genome shotgun (WGS) entry which is preliminary data.</text>
</comment>
<name>F9S100_9VIBR</name>
<reference evidence="1 2" key="1">
    <citation type="journal article" date="2012" name="Int. J. Syst. Evol. Microbiol.">
        <title>Vibrio caribbeanicus sp. nov., isolated from the marine sponge Scleritoderma cyanea.</title>
        <authorList>
            <person name="Hoffmann M."/>
            <person name="Monday S.R."/>
            <person name="Allard M.W."/>
            <person name="Strain E.A."/>
            <person name="Whittaker P."/>
            <person name="Naum M."/>
            <person name="McCarthy P.J."/>
            <person name="Lopez J.V."/>
            <person name="Fischer M."/>
            <person name="Brown E.W."/>
        </authorList>
    </citation>
    <scope>NUCLEOTIDE SEQUENCE [LARGE SCALE GENOMIC DNA]</scope>
    <source>
        <strain evidence="1 2">ATCC 700023</strain>
    </source>
</reference>
<organism evidence="1 2">
    <name type="scientific">Vibrio ichthyoenteri ATCC 700023</name>
    <dbReference type="NCBI Taxonomy" id="870968"/>
    <lineage>
        <taxon>Bacteria</taxon>
        <taxon>Pseudomonadati</taxon>
        <taxon>Pseudomonadota</taxon>
        <taxon>Gammaproteobacteria</taxon>
        <taxon>Vibrionales</taxon>
        <taxon>Vibrionaceae</taxon>
        <taxon>Vibrio</taxon>
    </lineage>
</organism>
<dbReference type="AlphaFoldDB" id="F9S100"/>
<keyword evidence="2" id="KW-1185">Reference proteome</keyword>